<keyword evidence="6" id="KW-0381">Hypersensitive response</keyword>
<dbReference type="InterPro" id="IPR032675">
    <property type="entry name" value="LRR_dom_sf"/>
</dbReference>
<dbReference type="InterPro" id="IPR027417">
    <property type="entry name" value="P-loop_NTPase"/>
</dbReference>
<dbReference type="FunFam" id="1.10.10.10:FF:000322">
    <property type="entry name" value="Probable disease resistance protein At1g63360"/>
    <property type="match status" value="1"/>
</dbReference>
<keyword evidence="9" id="KW-0611">Plant defense</keyword>
<comment type="subcellular location">
    <subcellularLocation>
        <location evidence="2">Cytoplasm</location>
    </subcellularLocation>
</comment>
<dbReference type="PANTHER" id="PTHR23155">
    <property type="entry name" value="DISEASE RESISTANCE PROTEIN RP"/>
    <property type="match status" value="1"/>
</dbReference>
<dbReference type="AlphaFoldDB" id="A0A9N7RRL6"/>
<evidence type="ECO:0000313" key="13">
    <source>
        <dbReference type="EMBL" id="CAA0838701.1"/>
    </source>
</evidence>
<dbReference type="SUPFAM" id="SSF52058">
    <property type="entry name" value="L domain-like"/>
    <property type="match status" value="1"/>
</dbReference>
<evidence type="ECO:0000256" key="7">
    <source>
        <dbReference type="ARBA" id="ARBA00022737"/>
    </source>
</evidence>
<dbReference type="PANTHER" id="PTHR23155:SF1152">
    <property type="entry name" value="AAA+ ATPASE DOMAIN-CONTAINING PROTEIN"/>
    <property type="match status" value="1"/>
</dbReference>
<dbReference type="InterPro" id="IPR058922">
    <property type="entry name" value="WHD_DRP"/>
</dbReference>
<sequence length="755" mass="85634">MRTIWINDKSEKGEVVGQEKYLELLKGMLLSRDPKRRVIVVVGMAGIGKTTLAKCICRDPDIVARFTIFDRWGREHGLDGWATVKTYRGDIFQCLLPFHRPFLNTGDQSYNEVMRGHLRSHLSGTRYLIVLDDMGDLTDWNQLKGALPDEGNGSRILVTTQNADLVGALRASPHHVLRDPFLDEDASWQLLRRAVFGASCHEHDCPYELERAGRMIASGCEGLPLAILHVGKLLRGEERTAERWRALEESDSLFDNKGLSAALSPSYRSLPTHLKHCFLYMGLIPKGTGIRTAKLFQAWIAEGFVEKRRSSSRSLEATADGYLNELVAKSLVLVRDRRSLGGTKTCRVHVVYRCFCVAVAHDHEFCHVISKLHANSFPRGIRRQPRLCFHNNIILGFKQVRVMLVSVVSSKRSVLCYGPRHQYPVEADFRPFKLLRVLDSLALRFYEFPDQVLCLVRLRYLAITYDGEIPKSISKLRNLQVFIVRRHRVVKSAYAPVSYLPMEIWYLDKLRHLQCTGYDLLDPSSIGLDGSFLLENLVTLSGVSAHSCTRGVLARMPKLAKVGIRIEPAPSTSEIFNPFGDFEQLYDDFESFKCVFVRPGLASHVIPLVTPSFPINITKITLSGCGFPWEYMSVIARLPNLQVLKLRCYAFSGPVCVLNESGFSRLRFLLLEDMDIKCLVADRYGCLQALECLIIRHCYKLEDINLDERVPHEMLEVQGCSPTTEAWARKVLGTRSDQCRVHIHSSRNDDSKHKS</sequence>
<dbReference type="GO" id="GO:0005737">
    <property type="term" value="C:cytoplasm"/>
    <property type="evidence" value="ECO:0007669"/>
    <property type="project" value="UniProtKB-SubCell"/>
</dbReference>
<keyword evidence="14" id="KW-1185">Reference proteome</keyword>
<name>A0A9N7RRL6_STRHE</name>
<evidence type="ECO:0000259" key="11">
    <source>
        <dbReference type="Pfam" id="PF00931"/>
    </source>
</evidence>
<dbReference type="InterPro" id="IPR042197">
    <property type="entry name" value="Apaf_helical"/>
</dbReference>
<comment type="caution">
    <text evidence="13">The sequence shown here is derived from an EMBL/GenBank/DDBJ whole genome shotgun (WGS) entry which is preliminary data.</text>
</comment>
<keyword evidence="8" id="KW-0547">Nucleotide-binding</keyword>
<gene>
    <name evidence="13" type="ORF">SHERM_05279</name>
</gene>
<dbReference type="Gene3D" id="1.10.8.430">
    <property type="entry name" value="Helical domain of apoptotic protease-activating factors"/>
    <property type="match status" value="1"/>
</dbReference>
<evidence type="ECO:0000256" key="6">
    <source>
        <dbReference type="ARBA" id="ARBA00022667"/>
    </source>
</evidence>
<dbReference type="InterPro" id="IPR044974">
    <property type="entry name" value="Disease_R_plants"/>
</dbReference>
<keyword evidence="4" id="KW-0963">Cytoplasm</keyword>
<dbReference type="Pfam" id="PF00931">
    <property type="entry name" value="NB-ARC"/>
    <property type="match status" value="1"/>
</dbReference>
<keyword evidence="5" id="KW-0433">Leucine-rich repeat</keyword>
<dbReference type="PRINTS" id="PR00364">
    <property type="entry name" value="DISEASERSIST"/>
</dbReference>
<feature type="domain" description="NB-ARC" evidence="11">
    <location>
        <begin position="19"/>
        <end position="198"/>
    </location>
</feature>
<organism evidence="13 14">
    <name type="scientific">Striga hermonthica</name>
    <name type="common">Purple witchweed</name>
    <name type="synonym">Buchnera hermonthica</name>
    <dbReference type="NCBI Taxonomy" id="68872"/>
    <lineage>
        <taxon>Eukaryota</taxon>
        <taxon>Viridiplantae</taxon>
        <taxon>Streptophyta</taxon>
        <taxon>Embryophyta</taxon>
        <taxon>Tracheophyta</taxon>
        <taxon>Spermatophyta</taxon>
        <taxon>Magnoliopsida</taxon>
        <taxon>eudicotyledons</taxon>
        <taxon>Gunneridae</taxon>
        <taxon>Pentapetalae</taxon>
        <taxon>asterids</taxon>
        <taxon>lamiids</taxon>
        <taxon>Lamiales</taxon>
        <taxon>Orobanchaceae</taxon>
        <taxon>Buchnereae</taxon>
        <taxon>Striga</taxon>
    </lineage>
</organism>
<evidence type="ECO:0000313" key="14">
    <source>
        <dbReference type="Proteomes" id="UP001153555"/>
    </source>
</evidence>
<dbReference type="InterPro" id="IPR036388">
    <property type="entry name" value="WH-like_DNA-bd_sf"/>
</dbReference>
<dbReference type="EMBL" id="CACSLK010031421">
    <property type="protein sequence ID" value="CAA0838701.1"/>
    <property type="molecule type" value="Genomic_DNA"/>
</dbReference>
<reference evidence="13" key="1">
    <citation type="submission" date="2019-12" db="EMBL/GenBank/DDBJ databases">
        <authorList>
            <person name="Scholes J."/>
        </authorList>
    </citation>
    <scope>NUCLEOTIDE SEQUENCE</scope>
</reference>
<dbReference type="GO" id="GO:0009626">
    <property type="term" value="P:plant-type hypersensitive response"/>
    <property type="evidence" value="ECO:0007669"/>
    <property type="project" value="UniProtKB-KW"/>
</dbReference>
<proteinExistence type="inferred from homology"/>
<evidence type="ECO:0000256" key="4">
    <source>
        <dbReference type="ARBA" id="ARBA00022490"/>
    </source>
</evidence>
<evidence type="ECO:0000259" key="12">
    <source>
        <dbReference type="Pfam" id="PF23559"/>
    </source>
</evidence>
<evidence type="ECO:0008006" key="15">
    <source>
        <dbReference type="Google" id="ProtNLM"/>
    </source>
</evidence>
<comment type="function">
    <text evidence="1">Confers resistance to late blight (Phytophthora infestans) races carrying the avirulence gene Avr1. Resistance proteins guard the plant against pathogens that contain an appropriate avirulence protein via an indirect interaction with this avirulence protein. That triggers a defense system including the hypersensitive response, which restricts the pathogen growth.</text>
</comment>
<dbReference type="GO" id="GO:0005524">
    <property type="term" value="F:ATP binding"/>
    <property type="evidence" value="ECO:0007669"/>
    <property type="project" value="UniProtKB-KW"/>
</dbReference>
<dbReference type="Pfam" id="PF23559">
    <property type="entry name" value="WHD_DRP"/>
    <property type="match status" value="1"/>
</dbReference>
<dbReference type="Gene3D" id="1.10.10.10">
    <property type="entry name" value="Winged helix-like DNA-binding domain superfamily/Winged helix DNA-binding domain"/>
    <property type="match status" value="1"/>
</dbReference>
<evidence type="ECO:0000256" key="2">
    <source>
        <dbReference type="ARBA" id="ARBA00004496"/>
    </source>
</evidence>
<evidence type="ECO:0000256" key="10">
    <source>
        <dbReference type="ARBA" id="ARBA00022840"/>
    </source>
</evidence>
<evidence type="ECO:0000256" key="3">
    <source>
        <dbReference type="ARBA" id="ARBA00008894"/>
    </source>
</evidence>
<evidence type="ECO:0000256" key="9">
    <source>
        <dbReference type="ARBA" id="ARBA00022821"/>
    </source>
</evidence>
<keyword evidence="10" id="KW-0067">ATP-binding</keyword>
<dbReference type="Proteomes" id="UP001153555">
    <property type="component" value="Unassembled WGS sequence"/>
</dbReference>
<dbReference type="Gene3D" id="3.80.10.10">
    <property type="entry name" value="Ribonuclease Inhibitor"/>
    <property type="match status" value="1"/>
</dbReference>
<feature type="domain" description="Disease resistance protein winged helix" evidence="12">
    <location>
        <begin position="285"/>
        <end position="350"/>
    </location>
</feature>
<accession>A0A9N7RRL6</accession>
<dbReference type="OrthoDB" id="912250at2759"/>
<dbReference type="SUPFAM" id="SSF52540">
    <property type="entry name" value="P-loop containing nucleoside triphosphate hydrolases"/>
    <property type="match status" value="1"/>
</dbReference>
<dbReference type="GO" id="GO:0043531">
    <property type="term" value="F:ADP binding"/>
    <property type="evidence" value="ECO:0007669"/>
    <property type="project" value="InterPro"/>
</dbReference>
<dbReference type="InterPro" id="IPR002182">
    <property type="entry name" value="NB-ARC"/>
</dbReference>
<keyword evidence="7" id="KW-0677">Repeat</keyword>
<evidence type="ECO:0000256" key="1">
    <source>
        <dbReference type="ARBA" id="ARBA00002074"/>
    </source>
</evidence>
<dbReference type="Gene3D" id="3.40.50.300">
    <property type="entry name" value="P-loop containing nucleotide triphosphate hydrolases"/>
    <property type="match status" value="1"/>
</dbReference>
<evidence type="ECO:0000256" key="8">
    <source>
        <dbReference type="ARBA" id="ARBA00022741"/>
    </source>
</evidence>
<protein>
    <recommendedName>
        <fullName evidence="15">NB-ARC domain-containing protein</fullName>
    </recommendedName>
</protein>
<evidence type="ECO:0000256" key="5">
    <source>
        <dbReference type="ARBA" id="ARBA00022614"/>
    </source>
</evidence>
<comment type="similarity">
    <text evidence="3">Belongs to the disease resistance NB-LRR family.</text>
</comment>